<keyword evidence="7" id="KW-1185">Reference proteome</keyword>
<dbReference type="InterPro" id="IPR025662">
    <property type="entry name" value="Sigma_54_int_dom_ATP-bd_1"/>
</dbReference>
<dbReference type="InterPro" id="IPR029016">
    <property type="entry name" value="GAF-like_dom_sf"/>
</dbReference>
<dbReference type="Proteomes" id="UP001314796">
    <property type="component" value="Unassembled WGS sequence"/>
</dbReference>
<dbReference type="EMBL" id="JAFBEE010000013">
    <property type="protein sequence ID" value="MBM7615496.1"/>
    <property type="molecule type" value="Genomic_DNA"/>
</dbReference>
<evidence type="ECO:0000256" key="3">
    <source>
        <dbReference type="ARBA" id="ARBA00023015"/>
    </source>
</evidence>
<evidence type="ECO:0000313" key="6">
    <source>
        <dbReference type="EMBL" id="MBM7615496.1"/>
    </source>
</evidence>
<dbReference type="SUPFAM" id="SSF52540">
    <property type="entry name" value="P-loop containing nucleoside triphosphate hydrolases"/>
    <property type="match status" value="1"/>
</dbReference>
<dbReference type="Gene3D" id="1.10.10.60">
    <property type="entry name" value="Homeodomain-like"/>
    <property type="match status" value="1"/>
</dbReference>
<evidence type="ECO:0000256" key="4">
    <source>
        <dbReference type="ARBA" id="ARBA00023163"/>
    </source>
</evidence>
<keyword evidence="3" id="KW-0805">Transcription regulation</keyword>
<organism evidence="6 7">
    <name type="scientific">Alkaliphilus hydrothermalis</name>
    <dbReference type="NCBI Taxonomy" id="1482730"/>
    <lineage>
        <taxon>Bacteria</taxon>
        <taxon>Bacillati</taxon>
        <taxon>Bacillota</taxon>
        <taxon>Clostridia</taxon>
        <taxon>Peptostreptococcales</taxon>
        <taxon>Natronincolaceae</taxon>
        <taxon>Alkaliphilus</taxon>
    </lineage>
</organism>
<accession>A0ABS2NRD5</accession>
<dbReference type="PANTHER" id="PTHR32071">
    <property type="entry name" value="TRANSCRIPTIONAL REGULATORY PROTEIN"/>
    <property type="match status" value="1"/>
</dbReference>
<name>A0ABS2NRD5_9FIRM</name>
<dbReference type="Pfam" id="PF02954">
    <property type="entry name" value="HTH_8"/>
    <property type="match status" value="1"/>
</dbReference>
<sequence length="588" mass="65492">MAKLFDIKKDVQHIAEAIASVMGVDVTIVDEDLRRVAGTGGYFESTGEKVDGNSVFRVVLETAVGYMIENPITDKICLKCGAKKHCREFGEVCAPINVKGKAVGVIGLIAFSQEQKNKLFADTDSLMEFLQRMADLIAVKLLEKEKNDHLQLTTKQLETVIDSLEEGIIAVDSFGDIIKFNNIAKKMFHNPSVEMGINIKSLAVNFAELIQLASKGVSIKNREFLYNNNNNLQLRGVASVNPVMVEEELVGLIFIVKNICQVLREVNDVIGSNVNSTSFENIVGESQQLLKVKEEAIKASSSPSTVLIQGESGTGKELFARGIHFSSPRSNKPFVAINCAAIPEQLLESELFGYEGGTFTGAAKGGRSGKFELANSGTIFLDEIGDMPLHLQSKLLRVLQEKKVDRIGSINPIPIDVRIIAATNKNLEEKVALGEFREDLFFRLNVIPINIPPLRERKQDIPVLMHYLLKKCNQKMDKDIKGFGEGVMRIFEEYTWKGNVRELENVIEYAVNMEQGEIIHIENLPTKLKNSNNEKVEPALDRSIIKLEELEKRAIKEALQICDSKDEAAQLLGIGRATLFRKIKQYRL</sequence>
<dbReference type="Gene3D" id="3.40.50.300">
    <property type="entry name" value="P-loop containing nucleotide triphosphate hydrolases"/>
    <property type="match status" value="1"/>
</dbReference>
<evidence type="ECO:0000256" key="1">
    <source>
        <dbReference type="ARBA" id="ARBA00022741"/>
    </source>
</evidence>
<dbReference type="SUPFAM" id="SSF46689">
    <property type="entry name" value="Homeodomain-like"/>
    <property type="match status" value="1"/>
</dbReference>
<dbReference type="InterPro" id="IPR002197">
    <property type="entry name" value="HTH_Fis"/>
</dbReference>
<dbReference type="PROSITE" id="PS00675">
    <property type="entry name" value="SIGMA54_INTERACT_1"/>
    <property type="match status" value="1"/>
</dbReference>
<dbReference type="Pfam" id="PF00158">
    <property type="entry name" value="Sigma54_activat"/>
    <property type="match status" value="1"/>
</dbReference>
<dbReference type="CDD" id="cd00009">
    <property type="entry name" value="AAA"/>
    <property type="match status" value="1"/>
</dbReference>
<proteinExistence type="predicted"/>
<dbReference type="InterPro" id="IPR009057">
    <property type="entry name" value="Homeodomain-like_sf"/>
</dbReference>
<comment type="caution">
    <text evidence="6">The sequence shown here is derived from an EMBL/GenBank/DDBJ whole genome shotgun (WGS) entry which is preliminary data.</text>
</comment>
<keyword evidence="2" id="KW-0067">ATP-binding</keyword>
<evidence type="ECO:0000313" key="7">
    <source>
        <dbReference type="Proteomes" id="UP001314796"/>
    </source>
</evidence>
<evidence type="ECO:0000259" key="5">
    <source>
        <dbReference type="PROSITE" id="PS50045"/>
    </source>
</evidence>
<protein>
    <submittedName>
        <fullName evidence="6">Transcriptional regulator with PAS, ATPase and Fis domain</fullName>
    </submittedName>
</protein>
<dbReference type="Gene3D" id="1.10.8.60">
    <property type="match status" value="1"/>
</dbReference>
<feature type="domain" description="Sigma-54 factor interaction" evidence="5">
    <location>
        <begin position="282"/>
        <end position="512"/>
    </location>
</feature>
<keyword evidence="1" id="KW-0547">Nucleotide-binding</keyword>
<dbReference type="InterPro" id="IPR003593">
    <property type="entry name" value="AAA+_ATPase"/>
</dbReference>
<dbReference type="SMART" id="SM00382">
    <property type="entry name" value="AAA"/>
    <property type="match status" value="1"/>
</dbReference>
<dbReference type="Gene3D" id="3.30.450.40">
    <property type="match status" value="1"/>
</dbReference>
<dbReference type="RefSeq" id="WP_204402785.1">
    <property type="nucleotide sequence ID" value="NZ_JAFBEE010000013.1"/>
</dbReference>
<keyword evidence="4" id="KW-0804">Transcription</keyword>
<dbReference type="InterPro" id="IPR002078">
    <property type="entry name" value="Sigma_54_int"/>
</dbReference>
<dbReference type="InterPro" id="IPR058031">
    <property type="entry name" value="AAA_lid_NorR"/>
</dbReference>
<gene>
    <name evidence="6" type="ORF">JOC73_002066</name>
</gene>
<dbReference type="Pfam" id="PF25601">
    <property type="entry name" value="AAA_lid_14"/>
    <property type="match status" value="1"/>
</dbReference>
<dbReference type="PANTHER" id="PTHR32071:SF57">
    <property type="entry name" value="C4-DICARBOXYLATE TRANSPORT TRANSCRIPTIONAL REGULATORY PROTEIN DCTD"/>
    <property type="match status" value="1"/>
</dbReference>
<evidence type="ECO:0000256" key="2">
    <source>
        <dbReference type="ARBA" id="ARBA00022840"/>
    </source>
</evidence>
<dbReference type="PROSITE" id="PS50045">
    <property type="entry name" value="SIGMA54_INTERACT_4"/>
    <property type="match status" value="1"/>
</dbReference>
<dbReference type="Gene3D" id="3.30.450.20">
    <property type="entry name" value="PAS domain"/>
    <property type="match status" value="1"/>
</dbReference>
<reference evidence="6 7" key="1">
    <citation type="submission" date="2021-01" db="EMBL/GenBank/DDBJ databases">
        <title>Genomic Encyclopedia of Type Strains, Phase IV (KMG-IV): sequencing the most valuable type-strain genomes for metagenomic binning, comparative biology and taxonomic classification.</title>
        <authorList>
            <person name="Goeker M."/>
        </authorList>
    </citation>
    <scope>NUCLEOTIDE SEQUENCE [LARGE SCALE GENOMIC DNA]</scope>
    <source>
        <strain evidence="6 7">DSM 25890</strain>
    </source>
</reference>
<dbReference type="InterPro" id="IPR027417">
    <property type="entry name" value="P-loop_NTPase"/>
</dbReference>